<evidence type="ECO:0000313" key="2">
    <source>
        <dbReference type="EMBL" id="GBP88465.1"/>
    </source>
</evidence>
<sequence>MDMRPTGVDNHRRPYTSTTSGELQSFRAHTASGIQAEDPHYSRCYCSDSRQAAGSPTVRAFTQTYAAGKYDNHVGPYTSRLTALASSHLSGVTTRWEDYEYSYPLSSKSSTPMRMATAAATNTASRTTGFCEVDYTSVINVASDHLPPKFPPIVAEHLSNWGMHFRKLNQLLGHVPNARHFEKGVWFLAQSNNEYRTVLQYLVAATQQVPAEIWFCFATTSKEQANVSVRGLPAGTHTKDIKQELCNLGFPVECVRFVSSRRERSGCLFHVRLDHLNQDELQRLYSVKTLLSTPNVAIEKWRERPGPPQCHKCDTFGHTSANCYLPRQCIRCCGPHYAVNCPRLRDDFPTCITCARMHATDDPRCPVYRKKVFRRKHQLAPLLAPMKHDNPPERLAQQQNSPSKKMISPRSPTPPTFCPDRPSNVSSMRSLLVAHLLSSQVPAAEH</sequence>
<keyword evidence="3" id="KW-1185">Reference proteome</keyword>
<feature type="region of interest" description="Disordered" evidence="1">
    <location>
        <begin position="384"/>
        <end position="419"/>
    </location>
</feature>
<dbReference type="AlphaFoldDB" id="A0A4C1ZPJ3"/>
<proteinExistence type="predicted"/>
<dbReference type="Proteomes" id="UP000299102">
    <property type="component" value="Unassembled WGS sequence"/>
</dbReference>
<name>A0A4C1ZPJ3_EUMVA</name>
<evidence type="ECO:0000256" key="1">
    <source>
        <dbReference type="SAM" id="MobiDB-lite"/>
    </source>
</evidence>
<accession>A0A4C1ZPJ3</accession>
<feature type="region of interest" description="Disordered" evidence="1">
    <location>
        <begin position="1"/>
        <end position="23"/>
    </location>
</feature>
<dbReference type="EMBL" id="BGZK01001936">
    <property type="protein sequence ID" value="GBP88465.1"/>
    <property type="molecule type" value="Genomic_DNA"/>
</dbReference>
<dbReference type="OrthoDB" id="6379801at2759"/>
<protein>
    <submittedName>
        <fullName evidence="2">Nucleic-acid-binding protein from transposon X-element</fullName>
    </submittedName>
</protein>
<gene>
    <name evidence="2" type="primary">ORF1</name>
    <name evidence="2" type="ORF">EVAR_103739_1</name>
</gene>
<comment type="caution">
    <text evidence="2">The sequence shown here is derived from an EMBL/GenBank/DDBJ whole genome shotgun (WGS) entry which is preliminary data.</text>
</comment>
<organism evidence="2 3">
    <name type="scientific">Eumeta variegata</name>
    <name type="common">Bagworm moth</name>
    <name type="synonym">Eumeta japonica</name>
    <dbReference type="NCBI Taxonomy" id="151549"/>
    <lineage>
        <taxon>Eukaryota</taxon>
        <taxon>Metazoa</taxon>
        <taxon>Ecdysozoa</taxon>
        <taxon>Arthropoda</taxon>
        <taxon>Hexapoda</taxon>
        <taxon>Insecta</taxon>
        <taxon>Pterygota</taxon>
        <taxon>Neoptera</taxon>
        <taxon>Endopterygota</taxon>
        <taxon>Lepidoptera</taxon>
        <taxon>Glossata</taxon>
        <taxon>Ditrysia</taxon>
        <taxon>Tineoidea</taxon>
        <taxon>Psychidae</taxon>
        <taxon>Oiketicinae</taxon>
        <taxon>Eumeta</taxon>
    </lineage>
</organism>
<evidence type="ECO:0000313" key="3">
    <source>
        <dbReference type="Proteomes" id="UP000299102"/>
    </source>
</evidence>
<reference evidence="2 3" key="1">
    <citation type="journal article" date="2019" name="Commun. Biol.">
        <title>The bagworm genome reveals a unique fibroin gene that provides high tensile strength.</title>
        <authorList>
            <person name="Kono N."/>
            <person name="Nakamura H."/>
            <person name="Ohtoshi R."/>
            <person name="Tomita M."/>
            <person name="Numata K."/>
            <person name="Arakawa K."/>
        </authorList>
    </citation>
    <scope>NUCLEOTIDE SEQUENCE [LARGE SCALE GENOMIC DNA]</scope>
</reference>